<dbReference type="InterPro" id="IPR001173">
    <property type="entry name" value="Glyco_trans_2-like"/>
</dbReference>
<dbReference type="EMBL" id="BJUW01000005">
    <property type="protein sequence ID" value="GEK86240.1"/>
    <property type="molecule type" value="Genomic_DNA"/>
</dbReference>
<evidence type="ECO:0000259" key="2">
    <source>
        <dbReference type="Pfam" id="PF00535"/>
    </source>
</evidence>
<dbReference type="PANTHER" id="PTHR48090">
    <property type="entry name" value="UNDECAPRENYL-PHOSPHATE 4-DEOXY-4-FORMAMIDO-L-ARABINOSE TRANSFERASE-RELATED"/>
    <property type="match status" value="1"/>
</dbReference>
<dbReference type="Proteomes" id="UP000321225">
    <property type="component" value="Unassembled WGS sequence"/>
</dbReference>
<evidence type="ECO:0000313" key="4">
    <source>
        <dbReference type="Proteomes" id="UP000321225"/>
    </source>
</evidence>
<evidence type="ECO:0000256" key="1">
    <source>
        <dbReference type="ARBA" id="ARBA00006739"/>
    </source>
</evidence>
<dbReference type="CDD" id="cd04179">
    <property type="entry name" value="DPM_DPG-synthase_like"/>
    <property type="match status" value="1"/>
</dbReference>
<proteinExistence type="inferred from homology"/>
<dbReference type="OrthoDB" id="3672893at2"/>
<dbReference type="Pfam" id="PF00535">
    <property type="entry name" value="Glycos_transf_2"/>
    <property type="match status" value="1"/>
</dbReference>
<name>A0A511ADN2_9MICO</name>
<dbReference type="Gene3D" id="3.90.550.10">
    <property type="entry name" value="Spore Coat Polysaccharide Biosynthesis Protein SpsA, Chain A"/>
    <property type="match status" value="1"/>
</dbReference>
<accession>A0A511ADN2</accession>
<keyword evidence="4" id="KW-1185">Reference proteome</keyword>
<organism evidence="3 4">
    <name type="scientific">Microbacterium aerolatum</name>
    <dbReference type="NCBI Taxonomy" id="153731"/>
    <lineage>
        <taxon>Bacteria</taxon>
        <taxon>Bacillati</taxon>
        <taxon>Actinomycetota</taxon>
        <taxon>Actinomycetes</taxon>
        <taxon>Micrococcales</taxon>
        <taxon>Microbacteriaceae</taxon>
        <taxon>Microbacterium</taxon>
    </lineage>
</organism>
<comment type="similarity">
    <text evidence="1">Belongs to the glycosyltransferase 2 family.</text>
</comment>
<dbReference type="AlphaFoldDB" id="A0A511ADN2"/>
<gene>
    <name evidence="3" type="ORF">MAE01_14160</name>
</gene>
<feature type="domain" description="Glycosyltransferase 2-like" evidence="2">
    <location>
        <begin position="8"/>
        <end position="136"/>
    </location>
</feature>
<evidence type="ECO:0000313" key="3">
    <source>
        <dbReference type="EMBL" id="GEK86240.1"/>
    </source>
</evidence>
<comment type="caution">
    <text evidence="3">The sequence shown here is derived from an EMBL/GenBank/DDBJ whole genome shotgun (WGS) entry which is preliminary data.</text>
</comment>
<dbReference type="SUPFAM" id="SSF53448">
    <property type="entry name" value="Nucleotide-diphospho-sugar transferases"/>
    <property type="match status" value="1"/>
</dbReference>
<dbReference type="InterPro" id="IPR050256">
    <property type="entry name" value="Glycosyltransferase_2"/>
</dbReference>
<sequence length="260" mass="28241">MTVTHLAIVMPAYNEAEGIRGFIDEIRDNIAPLAERVSFFIADDRSTDATAHVFDDTSDVEVHTQPANRGHGPTALAAYRLGLASDADLIVHVDGDGQFLGTDFTRLIDAAEATSAEVVHGVRDGRTDPWYRKVLTACVGVLIATASGRRVPDVNTPLRAYRPAALQALVDAVPEHASVPHVHFSLAEARSGFAVRYLRVASIPRRGESQSGTMWGRAAGVRLPPKRLRQFAINALQEVWMLSLRPSAPLRSIRRPAPVA</sequence>
<dbReference type="InterPro" id="IPR029044">
    <property type="entry name" value="Nucleotide-diphossugar_trans"/>
</dbReference>
<protein>
    <recommendedName>
        <fullName evidence="2">Glycosyltransferase 2-like domain-containing protein</fullName>
    </recommendedName>
</protein>
<dbReference type="RefSeq" id="WP_147038866.1">
    <property type="nucleotide sequence ID" value="NZ_BJUW01000005.1"/>
</dbReference>
<reference evidence="3 4" key="1">
    <citation type="submission" date="2019-07" db="EMBL/GenBank/DDBJ databases">
        <title>Whole genome shotgun sequence of Microbacterium aerolatum NBRC 103071.</title>
        <authorList>
            <person name="Hosoyama A."/>
            <person name="Uohara A."/>
            <person name="Ohji S."/>
            <person name="Ichikawa N."/>
        </authorList>
    </citation>
    <scope>NUCLEOTIDE SEQUENCE [LARGE SCALE GENOMIC DNA]</scope>
    <source>
        <strain evidence="3 4">NBRC 103071</strain>
    </source>
</reference>